<dbReference type="AlphaFoldDB" id="A0A0S4IHB8"/>
<dbReference type="EMBL" id="CYKH01000036">
    <property type="protein sequence ID" value="CUE63343.1"/>
    <property type="molecule type" value="Genomic_DNA"/>
</dbReference>
<dbReference type="VEuPathDB" id="TriTrypDB:BSAL_50210"/>
<dbReference type="Pfam" id="PF05186">
    <property type="entry name" value="Dpy-30"/>
    <property type="match status" value="1"/>
</dbReference>
<gene>
    <name evidence="1" type="ORF">BSAL_50210</name>
</gene>
<evidence type="ECO:0000313" key="1">
    <source>
        <dbReference type="EMBL" id="CUE63343.1"/>
    </source>
</evidence>
<keyword evidence="2" id="KW-1185">Reference proteome</keyword>
<name>A0A0S4IHB8_BODSA</name>
<dbReference type="OrthoDB" id="417678at2759"/>
<reference evidence="2" key="1">
    <citation type="submission" date="2015-09" db="EMBL/GenBank/DDBJ databases">
        <authorList>
            <consortium name="Pathogen Informatics"/>
        </authorList>
    </citation>
    <scope>NUCLEOTIDE SEQUENCE [LARGE SCALE GENOMIC DNA]</scope>
    <source>
        <strain evidence="2">Lake Konstanz</strain>
    </source>
</reference>
<organism evidence="1 2">
    <name type="scientific">Bodo saltans</name>
    <name type="common">Flagellated protozoan</name>
    <dbReference type="NCBI Taxonomy" id="75058"/>
    <lineage>
        <taxon>Eukaryota</taxon>
        <taxon>Discoba</taxon>
        <taxon>Euglenozoa</taxon>
        <taxon>Kinetoplastea</taxon>
        <taxon>Metakinetoplastina</taxon>
        <taxon>Eubodonida</taxon>
        <taxon>Bodonidae</taxon>
        <taxon>Bodo</taxon>
    </lineage>
</organism>
<protein>
    <submittedName>
        <fullName evidence="1">Uncharacterized protein</fullName>
    </submittedName>
</protein>
<accession>A0A0S4IHB8</accession>
<dbReference type="Proteomes" id="UP000051952">
    <property type="component" value="Unassembled WGS sequence"/>
</dbReference>
<proteinExistence type="predicted"/>
<evidence type="ECO:0000313" key="2">
    <source>
        <dbReference type="Proteomes" id="UP000051952"/>
    </source>
</evidence>
<dbReference type="Gene3D" id="1.20.890.10">
    <property type="entry name" value="cAMP-dependent protein kinase regulatory subunit, dimerization-anchoring domain"/>
    <property type="match status" value="1"/>
</dbReference>
<sequence>MCRDRPQNPADYLAMYLLKRSTKRDVTVEVPLSATVPAEPAPAQ</sequence>
<dbReference type="InterPro" id="IPR007858">
    <property type="entry name" value="Dpy-30_motif"/>
</dbReference>